<keyword evidence="7" id="KW-0413">Isomerase</keyword>
<feature type="transmembrane region" description="Helical" evidence="8">
    <location>
        <begin position="6"/>
        <end position="26"/>
    </location>
</feature>
<evidence type="ECO:0000313" key="10">
    <source>
        <dbReference type="EMBL" id="OGI52289.1"/>
    </source>
</evidence>
<evidence type="ECO:0000259" key="9">
    <source>
        <dbReference type="Pfam" id="PF18916"/>
    </source>
</evidence>
<name>A0A1F6U4R0_9PROT</name>
<evidence type="ECO:0000256" key="1">
    <source>
        <dbReference type="ARBA" id="ARBA00004141"/>
    </source>
</evidence>
<evidence type="ECO:0000256" key="6">
    <source>
        <dbReference type="ARBA" id="ARBA00023136"/>
    </source>
</evidence>
<keyword evidence="4" id="KW-0125">Carotenoid biosynthesis</keyword>
<comment type="pathway">
    <text evidence="2">Carotenoid biosynthesis.</text>
</comment>
<feature type="transmembrane region" description="Helical" evidence="8">
    <location>
        <begin position="112"/>
        <end position="128"/>
    </location>
</feature>
<evidence type="ECO:0000256" key="4">
    <source>
        <dbReference type="ARBA" id="ARBA00022746"/>
    </source>
</evidence>
<proteinExistence type="predicted"/>
<keyword evidence="5 8" id="KW-1133">Transmembrane helix</keyword>
<feature type="domain" description="Lycopene cyclase" evidence="9">
    <location>
        <begin position="132"/>
        <end position="224"/>
    </location>
</feature>
<dbReference type="AlphaFoldDB" id="A0A1F6U4R0"/>
<feature type="transmembrane region" description="Helical" evidence="8">
    <location>
        <begin position="134"/>
        <end position="152"/>
    </location>
</feature>
<gene>
    <name evidence="10" type="ORF">A3B81_04050</name>
</gene>
<dbReference type="Proteomes" id="UP000179362">
    <property type="component" value="Unassembled WGS sequence"/>
</dbReference>
<dbReference type="GO" id="GO:0016020">
    <property type="term" value="C:membrane"/>
    <property type="evidence" value="ECO:0007669"/>
    <property type="project" value="UniProtKB-SubCell"/>
</dbReference>
<evidence type="ECO:0000256" key="2">
    <source>
        <dbReference type="ARBA" id="ARBA00004829"/>
    </source>
</evidence>
<keyword evidence="6 8" id="KW-0472">Membrane</keyword>
<protein>
    <recommendedName>
        <fullName evidence="9">Lycopene cyclase domain-containing protein</fullName>
    </recommendedName>
</protein>
<keyword evidence="3 8" id="KW-0812">Transmembrane</keyword>
<evidence type="ECO:0000256" key="7">
    <source>
        <dbReference type="ARBA" id="ARBA00023235"/>
    </source>
</evidence>
<dbReference type="InterPro" id="IPR017825">
    <property type="entry name" value="Lycopene_cyclase_dom"/>
</dbReference>
<evidence type="ECO:0000256" key="5">
    <source>
        <dbReference type="ARBA" id="ARBA00022989"/>
    </source>
</evidence>
<feature type="transmembrane region" description="Helical" evidence="8">
    <location>
        <begin position="197"/>
        <end position="218"/>
    </location>
</feature>
<dbReference type="GO" id="GO:0016872">
    <property type="term" value="F:intramolecular lyase activity"/>
    <property type="evidence" value="ECO:0007669"/>
    <property type="project" value="InterPro"/>
</dbReference>
<dbReference type="GO" id="GO:0016117">
    <property type="term" value="P:carotenoid biosynthetic process"/>
    <property type="evidence" value="ECO:0007669"/>
    <property type="project" value="UniProtKB-KW"/>
</dbReference>
<feature type="transmembrane region" description="Helical" evidence="8">
    <location>
        <begin position="159"/>
        <end position="177"/>
    </location>
</feature>
<comment type="subcellular location">
    <subcellularLocation>
        <location evidence="1">Membrane</location>
        <topology evidence="1">Multi-pass membrane protein</topology>
    </subcellularLocation>
</comment>
<dbReference type="EMBL" id="MFTA01000033">
    <property type="protein sequence ID" value="OGI52289.1"/>
    <property type="molecule type" value="Genomic_DNA"/>
</dbReference>
<comment type="caution">
    <text evidence="10">The sequence shown here is derived from an EMBL/GenBank/DDBJ whole genome shotgun (WGS) entry which is preliminary data.</text>
</comment>
<organism evidence="10 11">
    <name type="scientific">Candidatus Muproteobacteria bacterium RIFCSPHIGHO2_02_FULL_65_16</name>
    <dbReference type="NCBI Taxonomy" id="1817766"/>
    <lineage>
        <taxon>Bacteria</taxon>
        <taxon>Pseudomonadati</taxon>
        <taxon>Pseudomonadota</taxon>
        <taxon>Candidatus Muproteobacteria</taxon>
    </lineage>
</organism>
<evidence type="ECO:0000313" key="11">
    <source>
        <dbReference type="Proteomes" id="UP000179362"/>
    </source>
</evidence>
<feature type="transmembrane region" description="Helical" evidence="8">
    <location>
        <begin position="71"/>
        <end position="91"/>
    </location>
</feature>
<evidence type="ECO:0000256" key="8">
    <source>
        <dbReference type="SAM" id="Phobius"/>
    </source>
</evidence>
<dbReference type="Pfam" id="PF18916">
    <property type="entry name" value="Lycopene_cyc"/>
    <property type="match status" value="1"/>
</dbReference>
<dbReference type="GO" id="GO:0045436">
    <property type="term" value="F:lycopene beta cyclase activity"/>
    <property type="evidence" value="ECO:0007669"/>
    <property type="project" value="UniProtKB-ARBA"/>
</dbReference>
<reference evidence="10 11" key="1">
    <citation type="journal article" date="2016" name="Nat. Commun.">
        <title>Thousands of microbial genomes shed light on interconnected biogeochemical processes in an aquifer system.</title>
        <authorList>
            <person name="Anantharaman K."/>
            <person name="Brown C.T."/>
            <person name="Hug L.A."/>
            <person name="Sharon I."/>
            <person name="Castelle C.J."/>
            <person name="Probst A.J."/>
            <person name="Thomas B.C."/>
            <person name="Singh A."/>
            <person name="Wilkins M.J."/>
            <person name="Karaoz U."/>
            <person name="Brodie E.L."/>
            <person name="Williams K.H."/>
            <person name="Hubbard S.S."/>
            <person name="Banfield J.F."/>
        </authorList>
    </citation>
    <scope>NUCLEOTIDE SEQUENCE [LARGE SCALE GENOMIC DNA]</scope>
</reference>
<sequence length="237" mass="26745">MIAEQHIWFAWACAFLLPWGALFLVFPQHRKTMLWASLFTAPFGLTEPLFVPEYWDPPSLFSLAQRTGFDIESLVFTFAIGGVAAVLYSAITRRGTQPMAAHERHRPLHRHHYKALVSPFIAFPILYVLPWNPIYPGIVAMTIGAAATIACRPDLKTKTWVGGLLFLIYYAVFLLGLEWSAPGYIERVWNLKALSGVLLLGMPIEELLFAAVFGMYWSGVYEHFAWRRVAGAPRASD</sequence>
<accession>A0A1F6U4R0</accession>
<evidence type="ECO:0000256" key="3">
    <source>
        <dbReference type="ARBA" id="ARBA00022692"/>
    </source>
</evidence>